<evidence type="ECO:0000313" key="3">
    <source>
        <dbReference type="Proteomes" id="UP000094455"/>
    </source>
</evidence>
<accession>A0A1E3NJF0</accession>
<dbReference type="GeneID" id="30180851"/>
<dbReference type="EMBL" id="KV454003">
    <property type="protein sequence ID" value="ODQ46259.1"/>
    <property type="molecule type" value="Genomic_DNA"/>
</dbReference>
<dbReference type="AlphaFoldDB" id="A0A1E3NJF0"/>
<feature type="region of interest" description="Disordered" evidence="1">
    <location>
        <begin position="1"/>
        <end position="93"/>
    </location>
</feature>
<proteinExistence type="predicted"/>
<dbReference type="OrthoDB" id="3997547at2759"/>
<protein>
    <submittedName>
        <fullName evidence="2">Uncharacterized protein</fullName>
    </submittedName>
</protein>
<feature type="compositionally biased region" description="Polar residues" evidence="1">
    <location>
        <begin position="58"/>
        <end position="76"/>
    </location>
</feature>
<feature type="compositionally biased region" description="Polar residues" evidence="1">
    <location>
        <begin position="9"/>
        <end position="29"/>
    </location>
</feature>
<evidence type="ECO:0000256" key="1">
    <source>
        <dbReference type="SAM" id="MobiDB-lite"/>
    </source>
</evidence>
<keyword evidence="3" id="KW-1185">Reference proteome</keyword>
<dbReference type="RefSeq" id="XP_019017372.1">
    <property type="nucleotide sequence ID" value="XM_019164164.1"/>
</dbReference>
<evidence type="ECO:0000313" key="2">
    <source>
        <dbReference type="EMBL" id="ODQ46259.1"/>
    </source>
</evidence>
<reference evidence="2 3" key="1">
    <citation type="journal article" date="2016" name="Proc. Natl. Acad. Sci. U.S.A.">
        <title>Comparative genomics of biotechnologically important yeasts.</title>
        <authorList>
            <person name="Riley R."/>
            <person name="Haridas S."/>
            <person name="Wolfe K.H."/>
            <person name="Lopes M.R."/>
            <person name="Hittinger C.T."/>
            <person name="Goeker M."/>
            <person name="Salamov A.A."/>
            <person name="Wisecaver J.H."/>
            <person name="Long T.M."/>
            <person name="Calvey C.H."/>
            <person name="Aerts A.L."/>
            <person name="Barry K.W."/>
            <person name="Choi C."/>
            <person name="Clum A."/>
            <person name="Coughlan A.Y."/>
            <person name="Deshpande S."/>
            <person name="Douglass A.P."/>
            <person name="Hanson S.J."/>
            <person name="Klenk H.-P."/>
            <person name="LaButti K.M."/>
            <person name="Lapidus A."/>
            <person name="Lindquist E.A."/>
            <person name="Lipzen A.M."/>
            <person name="Meier-Kolthoff J.P."/>
            <person name="Ohm R.A."/>
            <person name="Otillar R.P."/>
            <person name="Pangilinan J.L."/>
            <person name="Peng Y."/>
            <person name="Rokas A."/>
            <person name="Rosa C.A."/>
            <person name="Scheuner C."/>
            <person name="Sibirny A.A."/>
            <person name="Slot J.C."/>
            <person name="Stielow J.B."/>
            <person name="Sun H."/>
            <person name="Kurtzman C.P."/>
            <person name="Blackwell M."/>
            <person name="Grigoriev I.V."/>
            <person name="Jeffries T.W."/>
        </authorList>
    </citation>
    <scope>NUCLEOTIDE SEQUENCE [LARGE SCALE GENOMIC DNA]</scope>
    <source>
        <strain evidence="2 3">NRRL Y-2026</strain>
    </source>
</reference>
<organism evidence="2 3">
    <name type="scientific">Pichia membranifaciens NRRL Y-2026</name>
    <dbReference type="NCBI Taxonomy" id="763406"/>
    <lineage>
        <taxon>Eukaryota</taxon>
        <taxon>Fungi</taxon>
        <taxon>Dikarya</taxon>
        <taxon>Ascomycota</taxon>
        <taxon>Saccharomycotina</taxon>
        <taxon>Pichiomycetes</taxon>
        <taxon>Pichiales</taxon>
        <taxon>Pichiaceae</taxon>
        <taxon>Pichia</taxon>
    </lineage>
</organism>
<dbReference type="Proteomes" id="UP000094455">
    <property type="component" value="Unassembled WGS sequence"/>
</dbReference>
<feature type="compositionally biased region" description="Low complexity" evidence="1">
    <location>
        <begin position="30"/>
        <end position="40"/>
    </location>
</feature>
<sequence length="241" mass="26327">MTIGDPFMNDSSSNSPTILASNSSPNTSFGHYNNHADAAGAGNGNGSNGSHVHFNSSPIPSTYQRSRQKLSNSPLVSASRCKRRNSESDDRVKKLKHFSSTPALSSGVPADQLTLQNINLEEYPKFNHPDGGIIQFTPIGNIRTYMNDCNVVQRTIEKNSSFDLNQTDRGIDGYKLYLGSVSMDSSPSNEIETYMRNGYGSNIPAHSSHYDNPACCTSSCCASNFDYDCDSDLEDDDDYMS</sequence>
<feature type="compositionally biased region" description="Low complexity" evidence="1">
    <location>
        <begin position="48"/>
        <end position="57"/>
    </location>
</feature>
<name>A0A1E3NJF0_9ASCO</name>
<gene>
    <name evidence="2" type="ORF">PICMEDRAFT_72342</name>
</gene>